<dbReference type="RefSeq" id="WP_185028650.1">
    <property type="nucleotide sequence ID" value="NZ_BNBN01000004.1"/>
</dbReference>
<protein>
    <recommendedName>
        <fullName evidence="4">Integral membrane protein</fullName>
    </recommendedName>
</protein>
<evidence type="ECO:0008006" key="4">
    <source>
        <dbReference type="Google" id="ProtNLM"/>
    </source>
</evidence>
<sequence length="125" mass="12369">MSDIDWKRAPLYLLLFVVGALTGLAGSLVSAALVPAGLLLGLLGAGALFYGGTYALGTRSGALAPGIGWVATVMLGASGRTEGDILIGGGTVASVFLLGGIALAMICATLPRLSPTGLPAARTDR</sequence>
<dbReference type="AlphaFoldDB" id="A0A7X0HD39"/>
<name>A0A7X0HD39_9ACTN</name>
<keyword evidence="1" id="KW-1133">Transmembrane helix</keyword>
<accession>A0A7X0HD39</accession>
<proteinExistence type="predicted"/>
<keyword evidence="1" id="KW-0812">Transmembrane</keyword>
<keyword evidence="3" id="KW-1185">Reference proteome</keyword>
<gene>
    <name evidence="2" type="ORF">HNQ79_001747</name>
</gene>
<comment type="caution">
    <text evidence="2">The sequence shown here is derived from an EMBL/GenBank/DDBJ whole genome shotgun (WGS) entry which is preliminary data.</text>
</comment>
<dbReference type="Pfam" id="PF19608">
    <property type="entry name" value="DUF6113"/>
    <property type="match status" value="1"/>
</dbReference>
<dbReference type="EMBL" id="JACHEM010000003">
    <property type="protein sequence ID" value="MBB6435296.1"/>
    <property type="molecule type" value="Genomic_DNA"/>
</dbReference>
<reference evidence="2 3" key="1">
    <citation type="submission" date="2020-08" db="EMBL/GenBank/DDBJ databases">
        <title>Genomic Encyclopedia of Type Strains, Phase IV (KMG-IV): sequencing the most valuable type-strain genomes for metagenomic binning, comparative biology and taxonomic classification.</title>
        <authorList>
            <person name="Goeker M."/>
        </authorList>
    </citation>
    <scope>NUCLEOTIDE SEQUENCE [LARGE SCALE GENOMIC DNA]</scope>
    <source>
        <strain evidence="2 3">DSM 40141</strain>
    </source>
</reference>
<dbReference type="InterPro" id="IPR046095">
    <property type="entry name" value="DUF6113"/>
</dbReference>
<organism evidence="2 3">
    <name type="scientific">Streptomyces candidus</name>
    <dbReference type="NCBI Taxonomy" id="67283"/>
    <lineage>
        <taxon>Bacteria</taxon>
        <taxon>Bacillati</taxon>
        <taxon>Actinomycetota</taxon>
        <taxon>Actinomycetes</taxon>
        <taxon>Kitasatosporales</taxon>
        <taxon>Streptomycetaceae</taxon>
        <taxon>Streptomyces</taxon>
    </lineage>
</organism>
<evidence type="ECO:0000313" key="3">
    <source>
        <dbReference type="Proteomes" id="UP000540423"/>
    </source>
</evidence>
<feature type="transmembrane region" description="Helical" evidence="1">
    <location>
        <begin position="12"/>
        <end position="32"/>
    </location>
</feature>
<feature type="transmembrane region" description="Helical" evidence="1">
    <location>
        <begin position="63"/>
        <end position="79"/>
    </location>
</feature>
<evidence type="ECO:0000313" key="2">
    <source>
        <dbReference type="EMBL" id="MBB6435296.1"/>
    </source>
</evidence>
<dbReference type="Proteomes" id="UP000540423">
    <property type="component" value="Unassembled WGS sequence"/>
</dbReference>
<feature type="transmembrane region" description="Helical" evidence="1">
    <location>
        <begin position="85"/>
        <end position="108"/>
    </location>
</feature>
<evidence type="ECO:0000256" key="1">
    <source>
        <dbReference type="SAM" id="Phobius"/>
    </source>
</evidence>
<keyword evidence="1" id="KW-0472">Membrane</keyword>